<dbReference type="CDD" id="cd09917">
    <property type="entry name" value="F-box_SF"/>
    <property type="match status" value="1"/>
</dbReference>
<evidence type="ECO:0000313" key="2">
    <source>
        <dbReference type="EnsemblMetazoa" id="GBRI043885-PA"/>
    </source>
</evidence>
<name>A0A1A9X4G3_9MUSC</name>
<accession>A0A1A9X4G3</accession>
<dbReference type="AlphaFoldDB" id="A0A1A9X4G3"/>
<dbReference type="EnsemblMetazoa" id="GBRI043885-RA">
    <property type="protein sequence ID" value="GBRI043885-PA"/>
    <property type="gene ID" value="GBRI043885"/>
</dbReference>
<reference evidence="3" key="1">
    <citation type="submission" date="2014-03" db="EMBL/GenBank/DDBJ databases">
        <authorList>
            <person name="Aksoy S."/>
            <person name="Warren W."/>
            <person name="Wilson R.K."/>
        </authorList>
    </citation>
    <scope>NUCLEOTIDE SEQUENCE [LARGE SCALE GENOMIC DNA]</scope>
    <source>
        <strain evidence="3">IAEA</strain>
    </source>
</reference>
<dbReference type="PROSITE" id="PS50181">
    <property type="entry name" value="FBOX"/>
    <property type="match status" value="1"/>
</dbReference>
<keyword evidence="3" id="KW-1185">Reference proteome</keyword>
<dbReference type="InterPro" id="IPR032675">
    <property type="entry name" value="LRR_dom_sf"/>
</dbReference>
<dbReference type="SUPFAM" id="SSF52047">
    <property type="entry name" value="RNI-like"/>
    <property type="match status" value="1"/>
</dbReference>
<dbReference type="Pfam" id="PF00646">
    <property type="entry name" value="F-box"/>
    <property type="match status" value="1"/>
</dbReference>
<reference evidence="2" key="2">
    <citation type="submission" date="2020-05" db="UniProtKB">
        <authorList>
            <consortium name="EnsemblMetazoa"/>
        </authorList>
    </citation>
    <scope>IDENTIFICATION</scope>
    <source>
        <strain evidence="2">IAEA</strain>
    </source>
</reference>
<dbReference type="InterPro" id="IPR001810">
    <property type="entry name" value="F-box_dom"/>
</dbReference>
<feature type="domain" description="F-box" evidence="1">
    <location>
        <begin position="10"/>
        <end position="54"/>
    </location>
</feature>
<sequence>MESMEDQRYVKNLLDLNEDCLQEIFEYLEAPDQNQVRKVCPRFNEIIQQIWRRTKILKIDYQWDYEKSQEDFINYIEVVSGVAVKVTFCPLPTTHKFNKAIYIRSRSLINMLQTFIFSNAQELSFHGCVEACHLLGSFPKLKKLELKVFSASPFLSCTYCLLTDQNAFQSLESLDISGKISKVLPNCNGIRQMRNLREIIISHTDLFANWFSELSEVLENRVIHTFAGRVDIMNAFRMPDVKILMVPLFQKSWKYKLLHEIRKYKTLEVLYIYGHPLDQQFIEEFEKVLANTRISKEPLRVTYVRKPGSYFAPLFPTKNSKFMQLSSVDKNQCEEVASDLNRVNRRFACKIQLNPLN</sequence>
<organism evidence="2 3">
    <name type="scientific">Glossina brevipalpis</name>
    <dbReference type="NCBI Taxonomy" id="37001"/>
    <lineage>
        <taxon>Eukaryota</taxon>
        <taxon>Metazoa</taxon>
        <taxon>Ecdysozoa</taxon>
        <taxon>Arthropoda</taxon>
        <taxon>Hexapoda</taxon>
        <taxon>Insecta</taxon>
        <taxon>Pterygota</taxon>
        <taxon>Neoptera</taxon>
        <taxon>Endopterygota</taxon>
        <taxon>Diptera</taxon>
        <taxon>Brachycera</taxon>
        <taxon>Muscomorpha</taxon>
        <taxon>Hippoboscoidea</taxon>
        <taxon>Glossinidae</taxon>
        <taxon>Glossina</taxon>
    </lineage>
</organism>
<dbReference type="SUPFAM" id="SSF81383">
    <property type="entry name" value="F-box domain"/>
    <property type="match status" value="1"/>
</dbReference>
<dbReference type="InterPro" id="IPR036047">
    <property type="entry name" value="F-box-like_dom_sf"/>
</dbReference>
<dbReference type="VEuPathDB" id="VectorBase:GBRI043885"/>
<dbReference type="Gene3D" id="3.80.10.10">
    <property type="entry name" value="Ribonuclease Inhibitor"/>
    <property type="match status" value="1"/>
</dbReference>
<evidence type="ECO:0000259" key="1">
    <source>
        <dbReference type="PROSITE" id="PS50181"/>
    </source>
</evidence>
<dbReference type="Proteomes" id="UP000091820">
    <property type="component" value="Unassembled WGS sequence"/>
</dbReference>
<evidence type="ECO:0000313" key="3">
    <source>
        <dbReference type="Proteomes" id="UP000091820"/>
    </source>
</evidence>
<protein>
    <submittedName>
        <fullName evidence="2">F-box domain-containing protein</fullName>
    </submittedName>
</protein>
<dbReference type="SMART" id="SM00256">
    <property type="entry name" value="FBOX"/>
    <property type="match status" value="1"/>
</dbReference>
<dbReference type="Gene3D" id="1.20.1280.50">
    <property type="match status" value="1"/>
</dbReference>
<proteinExistence type="predicted"/>